<dbReference type="EnsemblPlants" id="Pp3c19_20321V3.1">
    <property type="protein sequence ID" value="Pp3c19_20321V3.1"/>
    <property type="gene ID" value="Pp3c19_20321"/>
</dbReference>
<feature type="compositionally biased region" description="Low complexity" evidence="1">
    <location>
        <begin position="219"/>
        <end position="228"/>
    </location>
</feature>
<reference evidence="2 4" key="1">
    <citation type="journal article" date="2008" name="Science">
        <title>The Physcomitrella genome reveals evolutionary insights into the conquest of land by plants.</title>
        <authorList>
            <person name="Rensing S."/>
            <person name="Lang D."/>
            <person name="Zimmer A."/>
            <person name="Terry A."/>
            <person name="Salamov A."/>
            <person name="Shapiro H."/>
            <person name="Nishiyama T."/>
            <person name="Perroud P.-F."/>
            <person name="Lindquist E."/>
            <person name="Kamisugi Y."/>
            <person name="Tanahashi T."/>
            <person name="Sakakibara K."/>
            <person name="Fujita T."/>
            <person name="Oishi K."/>
            <person name="Shin-I T."/>
            <person name="Kuroki Y."/>
            <person name="Toyoda A."/>
            <person name="Suzuki Y."/>
            <person name="Hashimoto A."/>
            <person name="Yamaguchi K."/>
            <person name="Sugano A."/>
            <person name="Kohara Y."/>
            <person name="Fujiyama A."/>
            <person name="Anterola A."/>
            <person name="Aoki S."/>
            <person name="Ashton N."/>
            <person name="Barbazuk W.B."/>
            <person name="Barker E."/>
            <person name="Bennetzen J."/>
            <person name="Bezanilla M."/>
            <person name="Blankenship R."/>
            <person name="Cho S.H."/>
            <person name="Dutcher S."/>
            <person name="Estelle M."/>
            <person name="Fawcett J.A."/>
            <person name="Gundlach H."/>
            <person name="Hanada K."/>
            <person name="Heyl A."/>
            <person name="Hicks K.A."/>
            <person name="Hugh J."/>
            <person name="Lohr M."/>
            <person name="Mayer K."/>
            <person name="Melkozernov A."/>
            <person name="Murata T."/>
            <person name="Nelson D."/>
            <person name="Pils B."/>
            <person name="Prigge M."/>
            <person name="Reiss B."/>
            <person name="Renner T."/>
            <person name="Rombauts S."/>
            <person name="Rushton P."/>
            <person name="Sanderfoot A."/>
            <person name="Schween G."/>
            <person name="Shiu S.-H."/>
            <person name="Stueber K."/>
            <person name="Theodoulou F.L."/>
            <person name="Tu H."/>
            <person name="Van de Peer Y."/>
            <person name="Verrier P.J."/>
            <person name="Waters E."/>
            <person name="Wood A."/>
            <person name="Yang L."/>
            <person name="Cove D."/>
            <person name="Cuming A."/>
            <person name="Hasebe M."/>
            <person name="Lucas S."/>
            <person name="Mishler D.B."/>
            <person name="Reski R."/>
            <person name="Grigoriev I."/>
            <person name="Quatrano R.S."/>
            <person name="Boore J.L."/>
        </authorList>
    </citation>
    <scope>NUCLEOTIDE SEQUENCE [LARGE SCALE GENOMIC DNA]</scope>
    <source>
        <strain evidence="3 4">cv. Gransden 2004</strain>
    </source>
</reference>
<dbReference type="AlphaFoldDB" id="A0A2K1IZ48"/>
<sequence length="244" mass="25757">MCAEDILLELWDDATTCRPGTHRLSYSVKLPLALYPGGLFGTTVTSPLSGCRKTPQECGFVSLQPDSDTSSSLPPSLSRPSLRLSLCICLSFPFPFCFPFLSSIHPLHVVLFFLSPSLCELAASKTIGGEGRGGGFNAPFSSLVNKPVLPRGGMAWHGMTGSVALAMEGETATNPSHRERQRMRVRVRGSSGVLSGVGLIPQGRRPPGVQAEVQGGQGNNNNNNNNTNKKGKKKTGGSSGSGSK</sequence>
<reference evidence="2 4" key="2">
    <citation type="journal article" date="2018" name="Plant J.">
        <title>The Physcomitrella patens chromosome-scale assembly reveals moss genome structure and evolution.</title>
        <authorList>
            <person name="Lang D."/>
            <person name="Ullrich K.K."/>
            <person name="Murat F."/>
            <person name="Fuchs J."/>
            <person name="Jenkins J."/>
            <person name="Haas F.B."/>
            <person name="Piednoel M."/>
            <person name="Gundlach H."/>
            <person name="Van Bel M."/>
            <person name="Meyberg R."/>
            <person name="Vives C."/>
            <person name="Morata J."/>
            <person name="Symeonidi A."/>
            <person name="Hiss M."/>
            <person name="Muchero W."/>
            <person name="Kamisugi Y."/>
            <person name="Saleh O."/>
            <person name="Blanc G."/>
            <person name="Decker E.L."/>
            <person name="van Gessel N."/>
            <person name="Grimwood J."/>
            <person name="Hayes R.D."/>
            <person name="Graham S.W."/>
            <person name="Gunter L.E."/>
            <person name="McDaniel S.F."/>
            <person name="Hoernstein S.N.W."/>
            <person name="Larsson A."/>
            <person name="Li F.W."/>
            <person name="Perroud P.F."/>
            <person name="Phillips J."/>
            <person name="Ranjan P."/>
            <person name="Rokshar D.S."/>
            <person name="Rothfels C.J."/>
            <person name="Schneider L."/>
            <person name="Shu S."/>
            <person name="Stevenson D.W."/>
            <person name="Thummler F."/>
            <person name="Tillich M."/>
            <person name="Villarreal Aguilar J.C."/>
            <person name="Widiez T."/>
            <person name="Wong G.K."/>
            <person name="Wymore A."/>
            <person name="Zhang Y."/>
            <person name="Zimmer A.D."/>
            <person name="Quatrano R.S."/>
            <person name="Mayer K.F.X."/>
            <person name="Goodstein D."/>
            <person name="Casacuberta J.M."/>
            <person name="Vandepoele K."/>
            <person name="Reski R."/>
            <person name="Cuming A.C."/>
            <person name="Tuskan G.A."/>
            <person name="Maumus F."/>
            <person name="Salse J."/>
            <person name="Schmutz J."/>
            <person name="Rensing S.A."/>
        </authorList>
    </citation>
    <scope>NUCLEOTIDE SEQUENCE [LARGE SCALE GENOMIC DNA]</scope>
    <source>
        <strain evidence="3 4">cv. Gransden 2004</strain>
    </source>
</reference>
<dbReference type="Gramene" id="Pp3c19_20321V3.1">
    <property type="protein sequence ID" value="Pp3c19_20321V3.1"/>
    <property type="gene ID" value="Pp3c19_20321"/>
</dbReference>
<dbReference type="EMBL" id="ABEU02000019">
    <property type="protein sequence ID" value="PNR34547.1"/>
    <property type="molecule type" value="Genomic_DNA"/>
</dbReference>
<evidence type="ECO:0000313" key="2">
    <source>
        <dbReference type="EMBL" id="PNR34547.1"/>
    </source>
</evidence>
<evidence type="ECO:0000256" key="1">
    <source>
        <dbReference type="SAM" id="MobiDB-lite"/>
    </source>
</evidence>
<evidence type="ECO:0000313" key="3">
    <source>
        <dbReference type="EnsemblPlants" id="Pp3c19_20321V3.1"/>
    </source>
</evidence>
<name>A0A2K1IZ48_PHYPA</name>
<proteinExistence type="predicted"/>
<protein>
    <submittedName>
        <fullName evidence="2 3">Uncharacterized protein</fullName>
    </submittedName>
</protein>
<dbReference type="InParanoid" id="A0A2K1IZ48"/>
<evidence type="ECO:0000313" key="4">
    <source>
        <dbReference type="Proteomes" id="UP000006727"/>
    </source>
</evidence>
<accession>A0A2K1IZ48</accession>
<reference evidence="3" key="3">
    <citation type="submission" date="2020-12" db="UniProtKB">
        <authorList>
            <consortium name="EnsemblPlants"/>
        </authorList>
    </citation>
    <scope>IDENTIFICATION</scope>
</reference>
<organism evidence="2">
    <name type="scientific">Physcomitrium patens</name>
    <name type="common">Spreading-leaved earth moss</name>
    <name type="synonym">Physcomitrella patens</name>
    <dbReference type="NCBI Taxonomy" id="3218"/>
    <lineage>
        <taxon>Eukaryota</taxon>
        <taxon>Viridiplantae</taxon>
        <taxon>Streptophyta</taxon>
        <taxon>Embryophyta</taxon>
        <taxon>Bryophyta</taxon>
        <taxon>Bryophytina</taxon>
        <taxon>Bryopsida</taxon>
        <taxon>Funariidae</taxon>
        <taxon>Funariales</taxon>
        <taxon>Funariaceae</taxon>
        <taxon>Physcomitrium</taxon>
    </lineage>
</organism>
<keyword evidence="4" id="KW-1185">Reference proteome</keyword>
<gene>
    <name evidence="2" type="ORF">PHYPA_024364</name>
</gene>
<feature type="region of interest" description="Disordered" evidence="1">
    <location>
        <begin position="193"/>
        <end position="244"/>
    </location>
</feature>
<dbReference type="Proteomes" id="UP000006727">
    <property type="component" value="Chromosome 19"/>
</dbReference>